<evidence type="ECO:0000313" key="4">
    <source>
        <dbReference type="Proteomes" id="UP001333710"/>
    </source>
</evidence>
<accession>A0AA48I8Y2</accession>
<dbReference type="RefSeq" id="WP_338294210.1">
    <property type="nucleotide sequence ID" value="NZ_AP027272.1"/>
</dbReference>
<dbReference type="EMBL" id="AP027272">
    <property type="protein sequence ID" value="BDX08130.1"/>
    <property type="molecule type" value="Genomic_DNA"/>
</dbReference>
<organism evidence="3 4">
    <name type="scientific">Planctobacterium marinum</name>
    <dbReference type="NCBI Taxonomy" id="1631968"/>
    <lineage>
        <taxon>Bacteria</taxon>
        <taxon>Pseudomonadati</taxon>
        <taxon>Pseudomonadota</taxon>
        <taxon>Gammaproteobacteria</taxon>
        <taxon>Alteromonadales</taxon>
        <taxon>Alteromonadaceae</taxon>
        <taxon>Planctobacterium</taxon>
    </lineage>
</organism>
<feature type="compositionally biased region" description="Polar residues" evidence="1">
    <location>
        <begin position="125"/>
        <end position="138"/>
    </location>
</feature>
<protein>
    <recommendedName>
        <fullName evidence="5">MSHA biogenesis protein MshN</fullName>
    </recommendedName>
</protein>
<dbReference type="AlphaFoldDB" id="A0AA48I8Y2"/>
<evidence type="ECO:0000313" key="3">
    <source>
        <dbReference type="EMBL" id="BDX08130.1"/>
    </source>
</evidence>
<feature type="region of interest" description="Disordered" evidence="1">
    <location>
        <begin position="73"/>
        <end position="166"/>
    </location>
</feature>
<keyword evidence="4" id="KW-1185">Reference proteome</keyword>
<reference evidence="3" key="1">
    <citation type="submission" date="2023-01" db="EMBL/GenBank/DDBJ databases">
        <title>Complete genome sequence of Planctobacterium marinum strain Dej080120_11.</title>
        <authorList>
            <person name="Ueki S."/>
            <person name="Maruyama F."/>
        </authorList>
    </citation>
    <scope>NUCLEOTIDE SEQUENCE</scope>
    <source>
        <strain evidence="3">Dej080120_11</strain>
    </source>
</reference>
<name>A0AA48I8Y2_9ALTE</name>
<evidence type="ECO:0000256" key="2">
    <source>
        <dbReference type="SAM" id="Phobius"/>
    </source>
</evidence>
<feature type="transmembrane region" description="Helical" evidence="2">
    <location>
        <begin position="36"/>
        <end position="54"/>
    </location>
</feature>
<keyword evidence="2" id="KW-0812">Transmembrane</keyword>
<keyword evidence="2" id="KW-0472">Membrane</keyword>
<dbReference type="Gene3D" id="1.25.40.10">
    <property type="entry name" value="Tetratricopeptide repeat domain"/>
    <property type="match status" value="2"/>
</dbReference>
<dbReference type="InterPro" id="IPR011990">
    <property type="entry name" value="TPR-like_helical_dom_sf"/>
</dbReference>
<evidence type="ECO:0000256" key="1">
    <source>
        <dbReference type="SAM" id="MobiDB-lite"/>
    </source>
</evidence>
<gene>
    <name evidence="3" type="ORF">MACH26_36510</name>
</gene>
<feature type="region of interest" description="Disordered" evidence="1">
    <location>
        <begin position="9"/>
        <end position="28"/>
    </location>
</feature>
<evidence type="ECO:0008006" key="5">
    <source>
        <dbReference type="Google" id="ProtNLM"/>
    </source>
</evidence>
<feature type="compositionally biased region" description="Polar residues" evidence="1">
    <location>
        <begin position="80"/>
        <end position="92"/>
    </location>
</feature>
<dbReference type="Proteomes" id="UP001333710">
    <property type="component" value="Chromosome"/>
</dbReference>
<proteinExistence type="predicted"/>
<sequence>MSVVNKMLKDLDNRAAHEDGDGSDYREPSESKRIRYMIIFIALVGVSAASYFSYRAVGPEYFLDLYAQAKQIVSGEEPKQQQSKKVSVNSALDQMMPTRGNSTSKETEEKVETAKAGTSPEASIESDNSESTTDNAQVAQEVAEVSQAPETETSRESSEAGAEAVSQQAVNIPVPNLNNVVPGQTLVPGQTDDSFVQVTNTDSADAQISELTSLAAQAVAENNVSRAIEIYRQILNIDFKQHEIRKKLAVLQYSNGNNGAASVVLSDGISIAPQRVDFRLMLARLFYREKKLRAAYTVLEGVEPDVQRNIDFYGLKATVAQELELNAESSHLYGRLVIFEPNRAQWWLGLAISLDRMSQRDGALKAYENAADLRQLSASANDFIRQRILELGG</sequence>
<dbReference type="KEGG" id="pmaw:MACH26_36510"/>
<dbReference type="SUPFAM" id="SSF48452">
    <property type="entry name" value="TPR-like"/>
    <property type="match status" value="1"/>
</dbReference>
<keyword evidence="2" id="KW-1133">Transmembrane helix</keyword>